<protein>
    <submittedName>
        <fullName evidence="3">Uncharacterized protein</fullName>
    </submittedName>
</protein>
<dbReference type="OrthoDB" id="3070187at2759"/>
<feature type="region of interest" description="Disordered" evidence="1">
    <location>
        <begin position="346"/>
        <end position="377"/>
    </location>
</feature>
<name>A0A8H7Y6H6_PSICU</name>
<comment type="caution">
    <text evidence="3">The sequence shown here is derived from an EMBL/GenBank/DDBJ whole genome shotgun (WGS) entry which is preliminary data.</text>
</comment>
<reference evidence="3" key="1">
    <citation type="submission" date="2021-02" db="EMBL/GenBank/DDBJ databases">
        <title>Psilocybe cubensis genome.</title>
        <authorList>
            <person name="Mckernan K.J."/>
            <person name="Crawford S."/>
            <person name="Trippe A."/>
            <person name="Kane L.T."/>
            <person name="Mclaughlin S."/>
        </authorList>
    </citation>
    <scope>NUCLEOTIDE SEQUENCE [LARGE SCALE GENOMIC DNA]</scope>
    <source>
        <strain evidence="3">MGC-MH-2018</strain>
    </source>
</reference>
<feature type="transmembrane region" description="Helical" evidence="2">
    <location>
        <begin position="174"/>
        <end position="199"/>
    </location>
</feature>
<dbReference type="AlphaFoldDB" id="A0A8H7Y6H6"/>
<evidence type="ECO:0000256" key="2">
    <source>
        <dbReference type="SAM" id="Phobius"/>
    </source>
</evidence>
<gene>
    <name evidence="3" type="ORF">JR316_003943</name>
</gene>
<accession>A0A8H7Y6H6</accession>
<feature type="region of interest" description="Disordered" evidence="1">
    <location>
        <begin position="1"/>
        <end position="67"/>
    </location>
</feature>
<evidence type="ECO:0000313" key="3">
    <source>
        <dbReference type="EMBL" id="KAG5171854.1"/>
    </source>
</evidence>
<keyword evidence="2" id="KW-1133">Transmembrane helix</keyword>
<keyword evidence="2" id="KW-0472">Membrane</keyword>
<feature type="region of interest" description="Disordered" evidence="1">
    <location>
        <begin position="80"/>
        <end position="118"/>
    </location>
</feature>
<organism evidence="3">
    <name type="scientific">Psilocybe cubensis</name>
    <name type="common">Psychedelic mushroom</name>
    <name type="synonym">Stropharia cubensis</name>
    <dbReference type="NCBI Taxonomy" id="181762"/>
    <lineage>
        <taxon>Eukaryota</taxon>
        <taxon>Fungi</taxon>
        <taxon>Dikarya</taxon>
        <taxon>Basidiomycota</taxon>
        <taxon>Agaricomycotina</taxon>
        <taxon>Agaricomycetes</taxon>
        <taxon>Agaricomycetidae</taxon>
        <taxon>Agaricales</taxon>
        <taxon>Agaricineae</taxon>
        <taxon>Strophariaceae</taxon>
        <taxon>Psilocybe</taxon>
    </lineage>
</organism>
<evidence type="ECO:0000256" key="1">
    <source>
        <dbReference type="SAM" id="MobiDB-lite"/>
    </source>
</evidence>
<feature type="compositionally biased region" description="Basic and acidic residues" evidence="1">
    <location>
        <begin position="364"/>
        <end position="377"/>
    </location>
</feature>
<sequence>MPPIDHFSGQLSYVRDDESDDNSERNRNRKKGSDDDDHKGDSNDNNRSSSSDDEENDNNNNGGFGGGGFGFGFGGGGGGGGGGNGSNGGSGNRVSSSSATTSTKDHSSTADNTPTDTISVSSTTATVVITRDSFTTPFLPTSTTSSLAAVPTSPPDNAIATPSSNLTQGANHGLSLGSIVAIILGILFCITISGVIFVITRPKFGSLARLWKNSNGPRNIFSSNQGSFEPKQQRSSSNLYRRYNPSPRPFSRTFFDLQAFRFGSPGNPIDQNAVMQNSSRNPVTINVEPPAERYNDLQIHQIYSTHMAPPSAMMKPNVARSISSKSSKQQTFSSLSSRMISMVDTFSDSGVGSGRGSFQTYDWKPPRHDPASELGRA</sequence>
<feature type="compositionally biased region" description="Basic and acidic residues" evidence="1">
    <location>
        <begin position="22"/>
        <end position="44"/>
    </location>
</feature>
<keyword evidence="2" id="KW-0812">Transmembrane</keyword>
<proteinExistence type="predicted"/>
<dbReference type="EMBL" id="JAFIQS010000003">
    <property type="protein sequence ID" value="KAG5171854.1"/>
    <property type="molecule type" value="Genomic_DNA"/>
</dbReference>
<feature type="compositionally biased region" description="Polar residues" evidence="1">
    <location>
        <begin position="346"/>
        <end position="360"/>
    </location>
</feature>
<feature type="compositionally biased region" description="Gly residues" evidence="1">
    <location>
        <begin position="80"/>
        <end position="91"/>
    </location>
</feature>
<feature type="region of interest" description="Disordered" evidence="1">
    <location>
        <begin position="221"/>
        <end position="240"/>
    </location>
</feature>